<sequence length="484" mass="52171">MPTSAQAAGILLRAAASAGDPPQLLPAREQMAFTLGFHIILVPFGVALTALMLIANYRGLKHGDDQALLLAQRWSKVAAVLLAVGAVTGTVLSFELGILWPGLMGRYGAAFGFPFAIEGIFFFLEAIFVSIYIYGWKRLPPWVHFWTGVPVVLASMGGTAAVVAANSWMNQPGGITMRDGRVVEVRPAEVFFNGAFWFESVHMLLAAYIVAGFSVAAVYAVGMLKGRRDHYHRLGFLIGFVVAGVILPVQIYVGDVVARQVFHSEPAKFAAIEMLPTTARHVPETLGGVLVDGEVRYGLRIPDVASLLAGFSPSTEIRGLDAIDPAVRPSDSAVSVVHLAFDIMVGTATLLLLLVLWFAWLLWCRRRVPTNRWFLRCAALSGVVAVVCLEAGWVTTEVGRQPWTVVGLLLTKDAVTTQGNLWPFFAAALAIYLGVGTGAVLILRSLTRRWRAGEGEGEDEGLDVPYGPNRPLTDAHTGKAGSHE</sequence>
<reference evidence="1" key="1">
    <citation type="submission" date="2022-10" db="EMBL/GenBank/DDBJ databases">
        <title>The complete genomes of actinobacterial strains from the NBC collection.</title>
        <authorList>
            <person name="Joergensen T.S."/>
            <person name="Alvarez Arevalo M."/>
            <person name="Sterndorff E.B."/>
            <person name="Faurdal D."/>
            <person name="Vuksanovic O."/>
            <person name="Mourched A.-S."/>
            <person name="Charusanti P."/>
            <person name="Shaw S."/>
            <person name="Blin K."/>
            <person name="Weber T."/>
        </authorList>
    </citation>
    <scope>NUCLEOTIDE SEQUENCE</scope>
    <source>
        <strain evidence="1">NBC 01771</strain>
    </source>
</reference>
<name>A0ACD4ZYE1_9ACTN</name>
<dbReference type="EMBL" id="CP109109">
    <property type="protein sequence ID" value="WSC02818.1"/>
    <property type="molecule type" value="Genomic_DNA"/>
</dbReference>
<dbReference type="Proteomes" id="UP001348369">
    <property type="component" value="Chromosome"/>
</dbReference>
<gene>
    <name evidence="1" type="ORF">OG835_41500</name>
</gene>
<keyword evidence="2" id="KW-1185">Reference proteome</keyword>
<accession>A0ACD4ZYE1</accession>
<evidence type="ECO:0000313" key="1">
    <source>
        <dbReference type="EMBL" id="WSC02818.1"/>
    </source>
</evidence>
<evidence type="ECO:0000313" key="2">
    <source>
        <dbReference type="Proteomes" id="UP001348369"/>
    </source>
</evidence>
<organism evidence="1 2">
    <name type="scientific">Streptomyces scopuliridis</name>
    <dbReference type="NCBI Taxonomy" id="452529"/>
    <lineage>
        <taxon>Bacteria</taxon>
        <taxon>Bacillati</taxon>
        <taxon>Actinomycetota</taxon>
        <taxon>Actinomycetes</taxon>
        <taxon>Kitasatosporales</taxon>
        <taxon>Streptomycetaceae</taxon>
        <taxon>Streptomyces</taxon>
    </lineage>
</organism>
<protein>
    <submittedName>
        <fullName evidence="1">Cytochrome ubiquinol oxidase subunit I</fullName>
    </submittedName>
</protein>
<proteinExistence type="predicted"/>